<dbReference type="Proteomes" id="UP001189429">
    <property type="component" value="Unassembled WGS sequence"/>
</dbReference>
<protein>
    <submittedName>
        <fullName evidence="4">Uncharacterized protein</fullName>
    </submittedName>
</protein>
<dbReference type="Gene3D" id="3.90.550.10">
    <property type="entry name" value="Spore Coat Polysaccharide Biosynthesis Protein SpsA, Chain A"/>
    <property type="match status" value="1"/>
</dbReference>
<evidence type="ECO:0000313" key="4">
    <source>
        <dbReference type="EMBL" id="CAK0905968.1"/>
    </source>
</evidence>
<feature type="compositionally biased region" description="Low complexity" evidence="3">
    <location>
        <begin position="844"/>
        <end position="853"/>
    </location>
</feature>
<feature type="compositionally biased region" description="Basic and acidic residues" evidence="3">
    <location>
        <begin position="762"/>
        <end position="772"/>
    </location>
</feature>
<dbReference type="InterPro" id="IPR029044">
    <property type="entry name" value="Nucleotide-diphossugar_trans"/>
</dbReference>
<dbReference type="PANTHER" id="PTHR47447:SF17">
    <property type="entry name" value="OS12G0638900 PROTEIN"/>
    <property type="match status" value="1"/>
</dbReference>
<feature type="compositionally biased region" description="Basic residues" evidence="3">
    <location>
        <begin position="818"/>
        <end position="832"/>
    </location>
</feature>
<feature type="compositionally biased region" description="Low complexity" evidence="3">
    <location>
        <begin position="999"/>
        <end position="1014"/>
    </location>
</feature>
<dbReference type="Pfam" id="PF01535">
    <property type="entry name" value="PPR"/>
    <property type="match status" value="1"/>
</dbReference>
<proteinExistence type="predicted"/>
<dbReference type="PANTHER" id="PTHR47447">
    <property type="entry name" value="OS03G0856100 PROTEIN"/>
    <property type="match status" value="1"/>
</dbReference>
<evidence type="ECO:0000256" key="2">
    <source>
        <dbReference type="PROSITE-ProRule" id="PRU00708"/>
    </source>
</evidence>
<dbReference type="Pfam" id="PF13041">
    <property type="entry name" value="PPR_2"/>
    <property type="match status" value="1"/>
</dbReference>
<feature type="region of interest" description="Disordered" evidence="3">
    <location>
        <begin position="801"/>
        <end position="858"/>
    </location>
</feature>
<dbReference type="NCBIfam" id="TIGR00756">
    <property type="entry name" value="PPR"/>
    <property type="match status" value="1"/>
</dbReference>
<comment type="caution">
    <text evidence="4">The sequence shown here is derived from an EMBL/GenBank/DDBJ whole genome shotgun (WGS) entry which is preliminary data.</text>
</comment>
<dbReference type="Gene3D" id="1.25.40.10">
    <property type="entry name" value="Tetratricopeptide repeat domain"/>
    <property type="match status" value="2"/>
</dbReference>
<evidence type="ECO:0000256" key="1">
    <source>
        <dbReference type="ARBA" id="ARBA00022737"/>
    </source>
</evidence>
<feature type="repeat" description="PPR" evidence="2">
    <location>
        <begin position="613"/>
        <end position="647"/>
    </location>
</feature>
<evidence type="ECO:0000256" key="3">
    <source>
        <dbReference type="SAM" id="MobiDB-lite"/>
    </source>
</evidence>
<organism evidence="4 5">
    <name type="scientific">Prorocentrum cordatum</name>
    <dbReference type="NCBI Taxonomy" id="2364126"/>
    <lineage>
        <taxon>Eukaryota</taxon>
        <taxon>Sar</taxon>
        <taxon>Alveolata</taxon>
        <taxon>Dinophyceae</taxon>
        <taxon>Prorocentrales</taxon>
        <taxon>Prorocentraceae</taxon>
        <taxon>Prorocentrum</taxon>
    </lineage>
</organism>
<feature type="compositionally biased region" description="Polar residues" evidence="3">
    <location>
        <begin position="801"/>
        <end position="816"/>
    </location>
</feature>
<gene>
    <name evidence="4" type="ORF">PCOR1329_LOCUS81491</name>
</gene>
<accession>A0ABN9Y5B2</accession>
<feature type="compositionally biased region" description="Low complexity" evidence="3">
    <location>
        <begin position="978"/>
        <end position="989"/>
    </location>
</feature>
<name>A0ABN9Y5B2_9DINO</name>
<dbReference type="InterPro" id="IPR011990">
    <property type="entry name" value="TPR-like_helical_dom_sf"/>
</dbReference>
<feature type="region of interest" description="Disordered" evidence="3">
    <location>
        <begin position="960"/>
        <end position="1014"/>
    </location>
</feature>
<dbReference type="EMBL" id="CAUYUJ010021628">
    <property type="protein sequence ID" value="CAK0905968.1"/>
    <property type="molecule type" value="Genomic_DNA"/>
</dbReference>
<keyword evidence="5" id="KW-1185">Reference proteome</keyword>
<keyword evidence="1" id="KW-0677">Repeat</keyword>
<reference evidence="4" key="1">
    <citation type="submission" date="2023-10" db="EMBL/GenBank/DDBJ databases">
        <authorList>
            <person name="Chen Y."/>
            <person name="Shah S."/>
            <person name="Dougan E. K."/>
            <person name="Thang M."/>
            <person name="Chan C."/>
        </authorList>
    </citation>
    <scope>NUCLEOTIDE SEQUENCE [LARGE SCALE GENOMIC DNA]</scope>
</reference>
<sequence>MSAAPAPFRVKVPDGVLENLMGKRDGWRRSQNRYLLQYDQVDADLDPLLKRLLTKASKVAQEQLIPLCCVLSRHDDEKASSPLHSLRLGQLTLALGADRPMLIGDTAILLLGGTAVHVRAGVPTAVPEQHTKCPPQISVSLYVASRAEARSPPLSAVLASARRPLEPSPALLSFRWARPTTLDEACRPASGLMFDIWKASRDALQAEAEEELPLRKRARRDAEEAAPALGGAAAAAGVPRQRGGGAALPAEWAVDAKVQLDFAGLSPGAQATCLRRLQKLFDGPQQVQNINSYCSSVIKGVGDTFSSELQPLLRDALEAKLEGSGWKLDDLDCSAVAALAGLPQQGALAIVDSLRPAAVSNISAFVAGAARKQSAACPVAAAIRSGWNAAAKAIAETKGEVCSQSLLQVVKMACDQQKPGPFETACAVLSRFPRGFRPPLSTYNNIFKAAGRVGRWQAALELFSQLPEHLTPNRYTYTALFDSVVRGGGPQTTLWALWNDMHRHGIVADQKLMGAMLQGCSEPAVVDELLAELEWQATVPSVELLTSMVGCYQRAGVPTGRTWEILKLARRFELELDCQFLVQVVTALGYANDTGSVVLLLQSARGVYKVAPDVFLYTAAISQCARAGDVGGAEVVISQMRSDGVEPNEHTHCAIIAAYSKGGNLPKAVKYFNRVSKGTALPIEGYCSILSGCRCVLDRQCALHVLDRARKRGPVKSACYTLARQTCALAGDDEGAKQVDEWQRLDGVVTHVPTSTVDDPTTGEKREFEPGSKCEKELARSVKRMIATLKGAGYDPHCCGSTTPRSLQRSGPTGCSTTRRKRRWPGRWRPTPRARASPSERRSAAASTATTRSSWHRRPTGGRCGYWTRCGCTSSAPAGARAATGGDPFLEPACKKKASTALLCGTASGLFLLLGCLWSVSYQGQAGDGAGADLPAVLRQPAQSEAHRVAAAALLLPSEEQGAAGGSAPPPAGGAGDQQGAPAISGAPPSAEPGPMPGPAATTTTTTSTSTKTTSAAGAALKGCSAEEAKSGECRCITDPHRCRGKCNWHLGECRLHWKHVPSPYKKTDATCNDGFRQAPCFVPSECSAGVPGPTPQARWALVYTHSLEQKFKPPKQLTLLPMLNLARRVGHTDVVLVVPKEGAVGLHGRRAHGLNQSEKDDLSASGLVVREVDWLLPPDMKFKPKKGAGCLVKDMFRLQVLGMEEYAAAMYFDTDTQLTGNGDITQLLRCAANGYIITTSGPLSPLNLGMLAVRPSAALLDAAVRLARWADFDDASGWGSAGLSPGTGAFVGAECGQGFFHMMFYKNFSLAAQAAAEAGVTLPRAVQVDRCVWNHQHMQDCPGKLKCSDIVMIHKDLWSTCKKRSSSAVSSLYAGGRRLEERRLEEHRCAHAWADG</sequence>
<feature type="region of interest" description="Disordered" evidence="3">
    <location>
        <begin position="752"/>
        <end position="772"/>
    </location>
</feature>
<evidence type="ECO:0000313" key="5">
    <source>
        <dbReference type="Proteomes" id="UP001189429"/>
    </source>
</evidence>
<dbReference type="PROSITE" id="PS51375">
    <property type="entry name" value="PPR"/>
    <property type="match status" value="1"/>
</dbReference>
<dbReference type="InterPro" id="IPR002885">
    <property type="entry name" value="PPR_rpt"/>
</dbReference>